<accession>A0A450X397</accession>
<dbReference type="PROSITE" id="PS50110">
    <property type="entry name" value="RESPONSE_REGULATORY"/>
    <property type="match status" value="1"/>
</dbReference>
<dbReference type="CDD" id="cd00156">
    <property type="entry name" value="REC"/>
    <property type="match status" value="1"/>
</dbReference>
<evidence type="ECO:0000256" key="1">
    <source>
        <dbReference type="PROSITE-ProRule" id="PRU00169"/>
    </source>
</evidence>
<dbReference type="InterPro" id="IPR001789">
    <property type="entry name" value="Sig_transdc_resp-reg_receiver"/>
</dbReference>
<dbReference type="AlphaFoldDB" id="A0A450X397"/>
<evidence type="ECO:0000313" key="3">
    <source>
        <dbReference type="EMBL" id="VFK23748.1"/>
    </source>
</evidence>
<sequence length="87" mass="9633">MKKILIVEDEEGLAHSYKAILRRAKFDAKSVTTVEEALALANYCPELILLDQSLPAGCLQGVEAVPQVRKKFPKMSILSKGCWAFLV</sequence>
<dbReference type="InterPro" id="IPR011006">
    <property type="entry name" value="CheY-like_superfamily"/>
</dbReference>
<dbReference type="Pfam" id="PF00072">
    <property type="entry name" value="Response_reg"/>
    <property type="match status" value="1"/>
</dbReference>
<gene>
    <name evidence="3" type="ORF">BECKLPF1236A_GA0070988_103893</name>
</gene>
<name>A0A450X397_9GAMM</name>
<keyword evidence="1" id="KW-0597">Phosphoprotein</keyword>
<dbReference type="SUPFAM" id="SSF52172">
    <property type="entry name" value="CheY-like"/>
    <property type="match status" value="1"/>
</dbReference>
<dbReference type="GO" id="GO:0000160">
    <property type="term" value="P:phosphorelay signal transduction system"/>
    <property type="evidence" value="ECO:0007669"/>
    <property type="project" value="InterPro"/>
</dbReference>
<dbReference type="Gene3D" id="3.40.50.2300">
    <property type="match status" value="1"/>
</dbReference>
<protein>
    <submittedName>
        <fullName evidence="3">Response regulator receiver domain-containing protein</fullName>
    </submittedName>
</protein>
<evidence type="ECO:0000259" key="2">
    <source>
        <dbReference type="PROSITE" id="PS50110"/>
    </source>
</evidence>
<reference evidence="3" key="1">
    <citation type="submission" date="2019-02" db="EMBL/GenBank/DDBJ databases">
        <authorList>
            <person name="Gruber-Vodicka R. H."/>
            <person name="Seah K. B. B."/>
        </authorList>
    </citation>
    <scope>NUCLEOTIDE SEQUENCE</scope>
    <source>
        <strain evidence="3">BECK_S312</strain>
    </source>
</reference>
<feature type="modified residue" description="4-aspartylphosphate" evidence="1">
    <location>
        <position position="51"/>
    </location>
</feature>
<organism evidence="3">
    <name type="scientific">Candidatus Kentrum sp. LPFa</name>
    <dbReference type="NCBI Taxonomy" id="2126335"/>
    <lineage>
        <taxon>Bacteria</taxon>
        <taxon>Pseudomonadati</taxon>
        <taxon>Pseudomonadota</taxon>
        <taxon>Gammaproteobacteria</taxon>
        <taxon>Candidatus Kentrum</taxon>
    </lineage>
</organism>
<dbReference type="EMBL" id="CAADFM010000389">
    <property type="protein sequence ID" value="VFK23748.1"/>
    <property type="molecule type" value="Genomic_DNA"/>
</dbReference>
<proteinExistence type="predicted"/>
<feature type="domain" description="Response regulatory" evidence="2">
    <location>
        <begin position="3"/>
        <end position="87"/>
    </location>
</feature>